<sequence length="257" mass="29916">MGLRAVIVDDEAPARDELKFLLSDFEEIDIIAEAQDGEEALGISKEQRPDLVFLDIQMPVKTGIEVAEDILEWDWQPLIIFTTAYDEYAIKAFELNAIDYLLKPFTKDRFKRTMERVLKRQGNNNKKDINQRLGQLIATVEASENSIIKIPVHSKKGRIKLLDQDEIIAAYTKNKDICVKTNDDEYRTDANLSDLEERLPNPKFFRVHRSYLANLEEVEEIIPWFKGKYRLIMNDISKLEIPVSRMKVKELKEIMNL</sequence>
<dbReference type="InterPro" id="IPR001789">
    <property type="entry name" value="Sig_transdc_resp-reg_receiver"/>
</dbReference>
<feature type="domain" description="HTH LytTR-type" evidence="5">
    <location>
        <begin position="154"/>
        <end position="257"/>
    </location>
</feature>
<evidence type="ECO:0000259" key="5">
    <source>
        <dbReference type="PROSITE" id="PS50930"/>
    </source>
</evidence>
<dbReference type="PANTHER" id="PTHR37299">
    <property type="entry name" value="TRANSCRIPTIONAL REGULATOR-RELATED"/>
    <property type="match status" value="1"/>
</dbReference>
<dbReference type="InterPro" id="IPR007492">
    <property type="entry name" value="LytTR_DNA-bd_dom"/>
</dbReference>
<dbReference type="Gene3D" id="3.40.50.2300">
    <property type="match status" value="1"/>
</dbReference>
<comment type="function">
    <text evidence="2">May play the central regulatory role in sporulation. It may be an element of the effector pathway responsible for the activation of sporulation genes in response to nutritional stress. Spo0A may act in concert with spo0H (a sigma factor) to control the expression of some genes that are critical to the sporulation process.</text>
</comment>
<evidence type="ECO:0000313" key="7">
    <source>
        <dbReference type="Proteomes" id="UP000190625"/>
    </source>
</evidence>
<dbReference type="CDD" id="cd17532">
    <property type="entry name" value="REC_LytTR_AlgR-like"/>
    <property type="match status" value="1"/>
</dbReference>
<gene>
    <name evidence="6" type="ORF">SAMN02745118_01155</name>
</gene>
<dbReference type="SMART" id="SM00850">
    <property type="entry name" value="LytTR"/>
    <property type="match status" value="1"/>
</dbReference>
<name>A0A1T4LIN9_9FIRM</name>
<feature type="modified residue" description="4-aspartylphosphate" evidence="3">
    <location>
        <position position="55"/>
    </location>
</feature>
<dbReference type="GO" id="GO:0003677">
    <property type="term" value="F:DNA binding"/>
    <property type="evidence" value="ECO:0007669"/>
    <property type="project" value="InterPro"/>
</dbReference>
<dbReference type="PROSITE" id="PS50930">
    <property type="entry name" value="HTH_LYTTR"/>
    <property type="match status" value="1"/>
</dbReference>
<dbReference type="Proteomes" id="UP000190625">
    <property type="component" value="Unassembled WGS sequence"/>
</dbReference>
<accession>A0A1T4LIN9</accession>
<dbReference type="Pfam" id="PF00072">
    <property type="entry name" value="Response_reg"/>
    <property type="match status" value="1"/>
</dbReference>
<evidence type="ECO:0000259" key="4">
    <source>
        <dbReference type="PROSITE" id="PS50110"/>
    </source>
</evidence>
<dbReference type="Gene3D" id="2.40.50.1020">
    <property type="entry name" value="LytTr DNA-binding domain"/>
    <property type="match status" value="1"/>
</dbReference>
<dbReference type="SMART" id="SM00448">
    <property type="entry name" value="REC"/>
    <property type="match status" value="1"/>
</dbReference>
<dbReference type="PROSITE" id="PS50110">
    <property type="entry name" value="RESPONSE_REGULATORY"/>
    <property type="match status" value="1"/>
</dbReference>
<dbReference type="STRING" id="142842.SAMN02745118_01155"/>
<dbReference type="InterPro" id="IPR011006">
    <property type="entry name" value="CheY-like_superfamily"/>
</dbReference>
<reference evidence="7" key="1">
    <citation type="submission" date="2017-02" db="EMBL/GenBank/DDBJ databases">
        <authorList>
            <person name="Varghese N."/>
            <person name="Submissions S."/>
        </authorList>
    </citation>
    <scope>NUCLEOTIDE SEQUENCE [LARGE SCALE GENOMIC DNA]</scope>
    <source>
        <strain evidence="7">ATCC BAA-73</strain>
    </source>
</reference>
<proteinExistence type="predicted"/>
<dbReference type="Pfam" id="PF04397">
    <property type="entry name" value="LytTR"/>
    <property type="match status" value="1"/>
</dbReference>
<keyword evidence="3" id="KW-0597">Phosphoprotein</keyword>
<dbReference type="OrthoDB" id="9788600at2"/>
<organism evidence="6 7">
    <name type="scientific">Selenihalanaerobacter shriftii</name>
    <dbReference type="NCBI Taxonomy" id="142842"/>
    <lineage>
        <taxon>Bacteria</taxon>
        <taxon>Bacillati</taxon>
        <taxon>Bacillota</taxon>
        <taxon>Clostridia</taxon>
        <taxon>Halanaerobiales</taxon>
        <taxon>Halobacteroidaceae</taxon>
        <taxon>Selenihalanaerobacter</taxon>
    </lineage>
</organism>
<evidence type="ECO:0000256" key="3">
    <source>
        <dbReference type="PROSITE-ProRule" id="PRU00169"/>
    </source>
</evidence>
<dbReference type="PANTHER" id="PTHR37299:SF1">
    <property type="entry name" value="STAGE 0 SPORULATION PROTEIN A HOMOLOG"/>
    <property type="match status" value="1"/>
</dbReference>
<dbReference type="InterPro" id="IPR046947">
    <property type="entry name" value="LytR-like"/>
</dbReference>
<evidence type="ECO:0000256" key="2">
    <source>
        <dbReference type="ARBA" id="ARBA00024867"/>
    </source>
</evidence>
<dbReference type="SUPFAM" id="SSF52172">
    <property type="entry name" value="CheY-like"/>
    <property type="match status" value="1"/>
</dbReference>
<dbReference type="EMBL" id="FUWM01000008">
    <property type="protein sequence ID" value="SJZ54481.1"/>
    <property type="molecule type" value="Genomic_DNA"/>
</dbReference>
<evidence type="ECO:0000313" key="6">
    <source>
        <dbReference type="EMBL" id="SJZ54481.1"/>
    </source>
</evidence>
<keyword evidence="7" id="KW-1185">Reference proteome</keyword>
<dbReference type="AlphaFoldDB" id="A0A1T4LIN9"/>
<protein>
    <recommendedName>
        <fullName evidence="1">Stage 0 sporulation protein A homolog</fullName>
    </recommendedName>
</protein>
<dbReference type="GO" id="GO:0000156">
    <property type="term" value="F:phosphorelay response regulator activity"/>
    <property type="evidence" value="ECO:0007669"/>
    <property type="project" value="InterPro"/>
</dbReference>
<feature type="domain" description="Response regulatory" evidence="4">
    <location>
        <begin position="4"/>
        <end position="118"/>
    </location>
</feature>
<dbReference type="RefSeq" id="WP_078809639.1">
    <property type="nucleotide sequence ID" value="NZ_FUWM01000008.1"/>
</dbReference>
<evidence type="ECO:0000256" key="1">
    <source>
        <dbReference type="ARBA" id="ARBA00018672"/>
    </source>
</evidence>